<dbReference type="OrthoDB" id="9809039at2"/>
<keyword evidence="4" id="KW-1185">Reference proteome</keyword>
<evidence type="ECO:0000256" key="2">
    <source>
        <dbReference type="ARBA" id="ARBA00023125"/>
    </source>
</evidence>
<organism evidence="3 4">
    <name type="scientific">Kaistella carnis</name>
    <dbReference type="NCBI Taxonomy" id="1241979"/>
    <lineage>
        <taxon>Bacteria</taxon>
        <taxon>Pseudomonadati</taxon>
        <taxon>Bacteroidota</taxon>
        <taxon>Flavobacteriia</taxon>
        <taxon>Flavobacteriales</taxon>
        <taxon>Weeksellaceae</taxon>
        <taxon>Chryseobacterium group</taxon>
        <taxon>Kaistella</taxon>
    </lineage>
</organism>
<dbReference type="InterPro" id="IPR006628">
    <property type="entry name" value="PUR-bd_fam"/>
</dbReference>
<gene>
    <name evidence="3" type="ORF">EIB73_06105</name>
</gene>
<dbReference type="Pfam" id="PF11680">
    <property type="entry name" value="DUF3276"/>
    <property type="match status" value="1"/>
</dbReference>
<name>A0A3G8XVR7_9FLAO</name>
<proteinExistence type="inferred from homology"/>
<dbReference type="EMBL" id="CP034159">
    <property type="protein sequence ID" value="AZI32791.1"/>
    <property type="molecule type" value="Genomic_DNA"/>
</dbReference>
<evidence type="ECO:0000313" key="3">
    <source>
        <dbReference type="EMBL" id="AZI32791.1"/>
    </source>
</evidence>
<dbReference type="Proteomes" id="UP000270185">
    <property type="component" value="Chromosome"/>
</dbReference>
<dbReference type="AlphaFoldDB" id="A0A3G8XVR7"/>
<comment type="similarity">
    <text evidence="1">Belongs to the PUR DNA-binding protein family.</text>
</comment>
<accession>A0A3G8XVR7</accession>
<evidence type="ECO:0000313" key="4">
    <source>
        <dbReference type="Proteomes" id="UP000270185"/>
    </source>
</evidence>
<dbReference type="Gene3D" id="3.10.450.700">
    <property type="match status" value="1"/>
</dbReference>
<dbReference type="SMART" id="SM00712">
    <property type="entry name" value="PUR"/>
    <property type="match status" value="1"/>
</dbReference>
<evidence type="ECO:0000256" key="1">
    <source>
        <dbReference type="ARBA" id="ARBA00009251"/>
    </source>
</evidence>
<dbReference type="KEGG" id="ccas:EIB73_06105"/>
<protein>
    <submittedName>
        <fullName evidence="3">DUF3276 family protein</fullName>
    </submittedName>
</protein>
<keyword evidence="2" id="KW-0238">DNA-binding</keyword>
<dbReference type="GO" id="GO:0000977">
    <property type="term" value="F:RNA polymerase II transcription regulatory region sequence-specific DNA binding"/>
    <property type="evidence" value="ECO:0007669"/>
    <property type="project" value="InterPro"/>
</dbReference>
<sequence>MYSRFIRMNKNELHTDKITKGNRTYFFDIKKSEKGDLYLTISESKKSDNGSEHHRVMIFEEDLKDFVDTFRNSLVKFKELQQPQTESKKYSVETIREVHQQAYQPWTKEDDEKLELLFCEGKKIKELAHIFARKEGAITSRIKKLELKEKYGR</sequence>
<reference evidence="4" key="1">
    <citation type="submission" date="2018-11" db="EMBL/GenBank/DDBJ databases">
        <title>Proposal to divide the Flavobacteriaceae and reorganize its genera based on Amino Acid Identity values calculated from whole genome sequences.</title>
        <authorList>
            <person name="Nicholson A.C."/>
            <person name="Gulvik C.A."/>
            <person name="Whitney A.M."/>
            <person name="Humrighouse B.W."/>
            <person name="Bell M."/>
            <person name="Holmes B."/>
            <person name="Steigerwalt A.G."/>
            <person name="Villarma A."/>
            <person name="Sheth M."/>
            <person name="Batra D."/>
            <person name="Pryor J."/>
            <person name="Bernardet J.-F."/>
            <person name="Hugo C."/>
            <person name="Kampfer P."/>
            <person name="Newman J.D."/>
            <person name="McQuiston J.R."/>
        </authorList>
    </citation>
    <scope>NUCLEOTIDE SEQUENCE [LARGE SCALE GENOMIC DNA]</scope>
    <source>
        <strain evidence="4">G0081</strain>
    </source>
</reference>
<dbReference type="GO" id="GO:0032422">
    <property type="term" value="F:purine-rich negative regulatory element binding"/>
    <property type="evidence" value="ECO:0007669"/>
    <property type="project" value="InterPro"/>
</dbReference>